<gene>
    <name evidence="6" type="ORF">GGD71_006579</name>
</gene>
<feature type="domain" description="HTH lysR-type" evidence="5">
    <location>
        <begin position="7"/>
        <end position="64"/>
    </location>
</feature>
<dbReference type="CDD" id="cd08422">
    <property type="entry name" value="PBP2_CrgA_like"/>
    <property type="match status" value="1"/>
</dbReference>
<dbReference type="SUPFAM" id="SSF53850">
    <property type="entry name" value="Periplasmic binding protein-like II"/>
    <property type="match status" value="1"/>
</dbReference>
<evidence type="ECO:0000256" key="2">
    <source>
        <dbReference type="ARBA" id="ARBA00023015"/>
    </source>
</evidence>
<dbReference type="AlphaFoldDB" id="A0A840FT26"/>
<comment type="similarity">
    <text evidence="1">Belongs to the LysR transcriptional regulatory family.</text>
</comment>
<dbReference type="EMBL" id="JACIFZ010000014">
    <property type="protein sequence ID" value="MBB4225766.1"/>
    <property type="molecule type" value="Genomic_DNA"/>
</dbReference>
<evidence type="ECO:0000313" key="6">
    <source>
        <dbReference type="EMBL" id="MBB4225766.1"/>
    </source>
</evidence>
<evidence type="ECO:0000313" key="7">
    <source>
        <dbReference type="Proteomes" id="UP000524450"/>
    </source>
</evidence>
<protein>
    <submittedName>
        <fullName evidence="6">DNA-binding transcriptional LysR family regulator</fullName>
    </submittedName>
</protein>
<organism evidence="6 7">
    <name type="scientific">Variovorax guangxiensis</name>
    <dbReference type="NCBI Taxonomy" id="1775474"/>
    <lineage>
        <taxon>Bacteria</taxon>
        <taxon>Pseudomonadati</taxon>
        <taxon>Pseudomonadota</taxon>
        <taxon>Betaproteobacteria</taxon>
        <taxon>Burkholderiales</taxon>
        <taxon>Comamonadaceae</taxon>
        <taxon>Variovorax</taxon>
    </lineage>
</organism>
<dbReference type="Proteomes" id="UP000524450">
    <property type="component" value="Unassembled WGS sequence"/>
</dbReference>
<dbReference type="Gene3D" id="3.40.190.290">
    <property type="match status" value="1"/>
</dbReference>
<dbReference type="InterPro" id="IPR000847">
    <property type="entry name" value="LysR_HTH_N"/>
</dbReference>
<name>A0A840FT26_9BURK</name>
<dbReference type="GO" id="GO:0043565">
    <property type="term" value="F:sequence-specific DNA binding"/>
    <property type="evidence" value="ECO:0007669"/>
    <property type="project" value="TreeGrafter"/>
</dbReference>
<proteinExistence type="inferred from homology"/>
<dbReference type="PRINTS" id="PR00039">
    <property type="entry name" value="HTHLYSR"/>
</dbReference>
<evidence type="ECO:0000256" key="3">
    <source>
        <dbReference type="ARBA" id="ARBA00023125"/>
    </source>
</evidence>
<accession>A0A840FT26</accession>
<comment type="caution">
    <text evidence="6">The sequence shown here is derived from an EMBL/GenBank/DDBJ whole genome shotgun (WGS) entry which is preliminary data.</text>
</comment>
<dbReference type="FunFam" id="1.10.10.10:FF:000001">
    <property type="entry name" value="LysR family transcriptional regulator"/>
    <property type="match status" value="1"/>
</dbReference>
<dbReference type="Gene3D" id="1.10.10.10">
    <property type="entry name" value="Winged helix-like DNA-binding domain superfamily/Winged helix DNA-binding domain"/>
    <property type="match status" value="1"/>
</dbReference>
<reference evidence="6 7" key="1">
    <citation type="submission" date="2020-08" db="EMBL/GenBank/DDBJ databases">
        <title>Genomic Encyclopedia of Type Strains, Phase IV (KMG-V): Genome sequencing to study the core and pangenomes of soil and plant-associated prokaryotes.</title>
        <authorList>
            <person name="Whitman W."/>
        </authorList>
    </citation>
    <scope>NUCLEOTIDE SEQUENCE [LARGE SCALE GENOMIC DNA]</scope>
    <source>
        <strain evidence="6 7">34/80</strain>
    </source>
</reference>
<dbReference type="Pfam" id="PF00126">
    <property type="entry name" value="HTH_1"/>
    <property type="match status" value="1"/>
</dbReference>
<evidence type="ECO:0000259" key="5">
    <source>
        <dbReference type="PROSITE" id="PS50931"/>
    </source>
</evidence>
<dbReference type="GO" id="GO:0003700">
    <property type="term" value="F:DNA-binding transcription factor activity"/>
    <property type="evidence" value="ECO:0007669"/>
    <property type="project" value="InterPro"/>
</dbReference>
<evidence type="ECO:0000256" key="1">
    <source>
        <dbReference type="ARBA" id="ARBA00009437"/>
    </source>
</evidence>
<dbReference type="PROSITE" id="PS50931">
    <property type="entry name" value="HTH_LYSR"/>
    <property type="match status" value="1"/>
</dbReference>
<dbReference type="GO" id="GO:0006351">
    <property type="term" value="P:DNA-templated transcription"/>
    <property type="evidence" value="ECO:0007669"/>
    <property type="project" value="TreeGrafter"/>
</dbReference>
<evidence type="ECO:0000256" key="4">
    <source>
        <dbReference type="ARBA" id="ARBA00023163"/>
    </source>
</evidence>
<keyword evidence="2" id="KW-0805">Transcription regulation</keyword>
<dbReference type="SUPFAM" id="SSF46785">
    <property type="entry name" value="Winged helix' DNA-binding domain"/>
    <property type="match status" value="1"/>
</dbReference>
<sequence length="310" mass="33544">MERIFVLDLNEVAMFVQVVRSGSFAEAARRLNMPSPTVSRRIQQLEARLGTRLMQRSTRKLELTSAGRDFYERCGPAIKQLIEAGQLQIADSSAPSGPVRVAVPTLFFDFFDMAWVAAFLAAHPLVTLDFVPSDLPLDLIADRIDVAFCCGLLQDSSYAARKICASDAGLIASPAYLTAQGMPASPEELSEHACVVQSDVNGSTWRLRDMAGVETDVRVQGRFKSNAHQALRKAACAGLGIAALPSILTAADVAAGRLVRVLPGYTRVDPGLNVVYPSRGRRPLAVSMFVEMVVERLGLKDHTAMGRAIA</sequence>
<dbReference type="InterPro" id="IPR058163">
    <property type="entry name" value="LysR-type_TF_proteobact-type"/>
</dbReference>
<dbReference type="InterPro" id="IPR036388">
    <property type="entry name" value="WH-like_DNA-bd_sf"/>
</dbReference>
<keyword evidence="4" id="KW-0804">Transcription</keyword>
<dbReference type="InterPro" id="IPR005119">
    <property type="entry name" value="LysR_subst-bd"/>
</dbReference>
<dbReference type="InterPro" id="IPR036390">
    <property type="entry name" value="WH_DNA-bd_sf"/>
</dbReference>
<dbReference type="PANTHER" id="PTHR30537">
    <property type="entry name" value="HTH-TYPE TRANSCRIPTIONAL REGULATOR"/>
    <property type="match status" value="1"/>
</dbReference>
<dbReference type="PANTHER" id="PTHR30537:SF5">
    <property type="entry name" value="HTH-TYPE TRANSCRIPTIONAL ACTIVATOR TTDR-RELATED"/>
    <property type="match status" value="1"/>
</dbReference>
<keyword evidence="3 6" id="KW-0238">DNA-binding</keyword>
<dbReference type="Pfam" id="PF03466">
    <property type="entry name" value="LysR_substrate"/>
    <property type="match status" value="1"/>
</dbReference>